<dbReference type="InterPro" id="IPR051012">
    <property type="entry name" value="CellSynth/LPSAsmb/PSIAsmb"/>
</dbReference>
<dbReference type="Proteomes" id="UP001152795">
    <property type="component" value="Unassembled WGS sequence"/>
</dbReference>
<dbReference type="Gene3D" id="1.25.40.10">
    <property type="entry name" value="Tetratricopeptide repeat domain"/>
    <property type="match status" value="1"/>
</dbReference>
<dbReference type="OrthoDB" id="6054423at2759"/>
<organism evidence="3 4">
    <name type="scientific">Paramuricea clavata</name>
    <name type="common">Red gorgonian</name>
    <name type="synonym">Violescent sea-whip</name>
    <dbReference type="NCBI Taxonomy" id="317549"/>
    <lineage>
        <taxon>Eukaryota</taxon>
        <taxon>Metazoa</taxon>
        <taxon>Cnidaria</taxon>
        <taxon>Anthozoa</taxon>
        <taxon>Octocorallia</taxon>
        <taxon>Malacalcyonacea</taxon>
        <taxon>Plexauridae</taxon>
        <taxon>Paramuricea</taxon>
    </lineage>
</organism>
<protein>
    <submittedName>
        <fullName evidence="3">---NA</fullName>
    </submittedName>
</protein>
<evidence type="ECO:0000313" key="4">
    <source>
        <dbReference type="Proteomes" id="UP001152795"/>
    </source>
</evidence>
<proteinExistence type="predicted"/>
<keyword evidence="4" id="KW-1185">Reference proteome</keyword>
<dbReference type="SMART" id="SM00028">
    <property type="entry name" value="TPR"/>
    <property type="match status" value="5"/>
</dbReference>
<dbReference type="Pfam" id="PF13181">
    <property type="entry name" value="TPR_8"/>
    <property type="match status" value="1"/>
</dbReference>
<keyword evidence="2" id="KW-0802">TPR repeat</keyword>
<evidence type="ECO:0000256" key="1">
    <source>
        <dbReference type="ARBA" id="ARBA00022737"/>
    </source>
</evidence>
<comment type="caution">
    <text evidence="3">The sequence shown here is derived from an EMBL/GenBank/DDBJ whole genome shotgun (WGS) entry which is preliminary data.</text>
</comment>
<keyword evidence="1" id="KW-0677">Repeat</keyword>
<dbReference type="PANTHER" id="PTHR45586">
    <property type="entry name" value="TPR REPEAT-CONTAINING PROTEIN PA4667"/>
    <property type="match status" value="1"/>
</dbReference>
<dbReference type="AlphaFoldDB" id="A0A7D9HLG1"/>
<evidence type="ECO:0000313" key="3">
    <source>
        <dbReference type="EMBL" id="CAB3983516.1"/>
    </source>
</evidence>
<gene>
    <name evidence="3" type="ORF">PACLA_8A005439</name>
</gene>
<accession>A0A7D9HLG1</accession>
<dbReference type="EMBL" id="CACRXK020000623">
    <property type="protein sequence ID" value="CAB3983516.1"/>
    <property type="molecule type" value="Genomic_DNA"/>
</dbReference>
<dbReference type="InterPro" id="IPR019734">
    <property type="entry name" value="TPR_rpt"/>
</dbReference>
<dbReference type="SUPFAM" id="SSF48452">
    <property type="entry name" value="TPR-like"/>
    <property type="match status" value="1"/>
</dbReference>
<name>A0A7D9HLG1_PARCT</name>
<sequence>MVQVFVEMGKKREAVAACEKLTANPVVVHDTIHEKRPSITPHLIEACHRELLSLLSDEDQKQLQNCEFPLSPANIFKLNYMLNEYTFALKYYTNETQSLEMIEMCRTMFRVFVEMGKKREAVAACEKLTANPVVVHDAIDGKRPSSIAYLMEACHRKLLSLLSDEDQKQFQNCEFTLSPANIFKLYYMLNEYTLALKYYTNETQSPDLIEMKISCLRLAGNELVEMDRGNQSHLFFTQFLAMLQTKEGFLDMPLHVQCAILARYSFANQYYIFRSLGWIMTCERGSLYGAIQCYERCLELDEDLTLDQNLVATLADLYQSKALTGDIENQDSCEWQMNLALNLYQKLLQTTAELTPFVEYSFGSLLLKLERYHEAVEHFENVIKRADDEPVASAMVSTDIDKPLVDVYLLREIEARGSITIPVKVRAFYELILTYMKLNEVGKAQEVALRLENYVERFKRIPETSLFLSIVGYANKLIGNKEKAAEIFVSVFEIIPGHLCSTMVLVFVEMGKKREAVAACEKLTANPAVVHDTIHEKRPSSIPYLVEACHHELLSLLSYEDQKQLQNCEFPLSPANIFKLYYMLNQYTLALKYYTNETQSPDLIEMKISCLRLAGNELVEMDRGNESHSYFTQFLAMLQTKEGFLDKPFHVQWAILARYSFANQYYILRSLGWIMACERGNLGGAIQCYELCLKLDEDFTLDQNLVAVLAELYNANDR</sequence>
<dbReference type="PANTHER" id="PTHR45586:SF1">
    <property type="entry name" value="LIPOPOLYSACCHARIDE ASSEMBLY PROTEIN B"/>
    <property type="match status" value="1"/>
</dbReference>
<dbReference type="PROSITE" id="PS50005">
    <property type="entry name" value="TPR"/>
    <property type="match status" value="1"/>
</dbReference>
<dbReference type="InterPro" id="IPR011990">
    <property type="entry name" value="TPR-like_helical_dom_sf"/>
</dbReference>
<evidence type="ECO:0000256" key="2">
    <source>
        <dbReference type="ARBA" id="ARBA00022803"/>
    </source>
</evidence>
<reference evidence="3" key="1">
    <citation type="submission" date="2020-04" db="EMBL/GenBank/DDBJ databases">
        <authorList>
            <person name="Alioto T."/>
            <person name="Alioto T."/>
            <person name="Gomez Garrido J."/>
        </authorList>
    </citation>
    <scope>NUCLEOTIDE SEQUENCE</scope>
    <source>
        <strain evidence="3">A484AB</strain>
    </source>
</reference>